<dbReference type="AlphaFoldDB" id="A0A0A7LBN5"/>
<dbReference type="RefSeq" id="WP_052399255.1">
    <property type="nucleotide sequence ID" value="NZ_CP010070.1"/>
</dbReference>
<dbReference type="OrthoDB" id="65798at2157"/>
<dbReference type="Pfam" id="PF09858">
    <property type="entry name" value="DUF2085"/>
    <property type="match status" value="1"/>
</dbReference>
<keyword evidence="1" id="KW-0472">Membrane</keyword>
<feature type="transmembrane region" description="Helical" evidence="1">
    <location>
        <begin position="115"/>
        <end position="133"/>
    </location>
</feature>
<evidence type="ECO:0000313" key="3">
    <source>
        <dbReference type="Proteomes" id="UP000030787"/>
    </source>
</evidence>
<keyword evidence="1" id="KW-0812">Transmembrane</keyword>
<accession>A0A0A7LBN5</accession>
<reference evidence="2 3" key="1">
    <citation type="journal article" date="2014" name="Appl. Environ. Microbiol.">
        <title>Comparative Genome Analysis of 'Candidatus Methanoplasma termitum' Indicates a New Mode of Energy Metabolism in the Seventh Order of Methanogens.</title>
        <authorList>
            <person name="Lang K."/>
            <person name="Schuldes J."/>
            <person name="Klingl A."/>
            <person name="Poehlein A."/>
            <person name="Daniel R."/>
            <person name="Brune A."/>
        </authorList>
    </citation>
    <scope>NUCLEOTIDE SEQUENCE [LARGE SCALE GENOMIC DNA]</scope>
    <source>
        <strain evidence="3">Mpt1</strain>
    </source>
</reference>
<sequence>MKVSSPGRAILLFLAVFLLLMILLPLLHPYGSFTDLDGRAGVIDNWSKLSFADPLSRGVYFLGDLFCHQETSRSFIINGSQMAFCQRDVSILTGAIVGLIATDEKISVIPIKNKTIPLIGVLMIVSTLIEWGIEFVFNVDLLAGRVATGLLAGAGIALIFQYFITKEYEKVVFKRD</sequence>
<protein>
    <recommendedName>
        <fullName evidence="4">DUF2085 domain-containing protein</fullName>
    </recommendedName>
</protein>
<name>A0A0A7LBN5_9ARCH</name>
<dbReference type="HOGENOM" id="CLU_1529142_0_0_2"/>
<dbReference type="STRING" id="1577791.Mpt1_c05380"/>
<evidence type="ECO:0008006" key="4">
    <source>
        <dbReference type="Google" id="ProtNLM"/>
    </source>
</evidence>
<dbReference type="InterPro" id="IPR019206">
    <property type="entry name" value="DUF2085_TM"/>
</dbReference>
<feature type="transmembrane region" description="Helical" evidence="1">
    <location>
        <begin position="6"/>
        <end position="27"/>
    </location>
</feature>
<dbReference type="KEGG" id="mear:Mpt1_c05380"/>
<gene>
    <name evidence="2" type="ORF">Mpt1_c05380</name>
</gene>
<keyword evidence="1" id="KW-1133">Transmembrane helix</keyword>
<evidence type="ECO:0000313" key="2">
    <source>
        <dbReference type="EMBL" id="AIZ56428.1"/>
    </source>
</evidence>
<dbReference type="GeneID" id="25399461"/>
<organism evidence="2 3">
    <name type="scientific">Candidatus Methanoplasma termitum</name>
    <dbReference type="NCBI Taxonomy" id="1577791"/>
    <lineage>
        <taxon>Archaea</taxon>
        <taxon>Methanobacteriati</taxon>
        <taxon>Thermoplasmatota</taxon>
        <taxon>Thermoplasmata</taxon>
        <taxon>Methanomassiliicoccales</taxon>
        <taxon>Methanomassiliicoccaceae</taxon>
        <taxon>Candidatus Methanoplasma</taxon>
    </lineage>
</organism>
<proteinExistence type="predicted"/>
<dbReference type="EMBL" id="CP010070">
    <property type="protein sequence ID" value="AIZ56428.1"/>
    <property type="molecule type" value="Genomic_DNA"/>
</dbReference>
<feature type="transmembrane region" description="Helical" evidence="1">
    <location>
        <begin position="145"/>
        <end position="165"/>
    </location>
</feature>
<evidence type="ECO:0000256" key="1">
    <source>
        <dbReference type="SAM" id="Phobius"/>
    </source>
</evidence>
<dbReference type="Proteomes" id="UP000030787">
    <property type="component" value="Chromosome"/>
</dbReference>
<keyword evidence="3" id="KW-1185">Reference proteome</keyword>